<accession>A0A844HLW9</accession>
<dbReference type="InterPro" id="IPR028939">
    <property type="entry name" value="P5C_Rdtase_cat_N"/>
</dbReference>
<name>A0A844HLW9_9RHOB</name>
<keyword evidence="4" id="KW-0641">Proline biosynthesis</keyword>
<keyword evidence="4" id="KW-0963">Cytoplasm</keyword>
<keyword evidence="4" id="KW-0028">Amino-acid biosynthesis</keyword>
<evidence type="ECO:0000256" key="4">
    <source>
        <dbReference type="HAMAP-Rule" id="MF_01925"/>
    </source>
</evidence>
<dbReference type="OrthoDB" id="8418678at2"/>
<comment type="pathway">
    <text evidence="4">Amino-acid biosynthesis; L-proline biosynthesis; L-proline from L-glutamate 5-semialdehyde: step 1/1.</text>
</comment>
<dbReference type="EC" id="1.5.1.2" evidence="4"/>
<dbReference type="AlphaFoldDB" id="A0A844HLW9"/>
<dbReference type="SUPFAM" id="SSF51735">
    <property type="entry name" value="NAD(P)-binding Rossmann-fold domains"/>
    <property type="match status" value="1"/>
</dbReference>
<dbReference type="PANTHER" id="PTHR11645:SF0">
    <property type="entry name" value="PYRROLINE-5-CARBOXYLATE REDUCTASE 3"/>
    <property type="match status" value="1"/>
</dbReference>
<dbReference type="InterPro" id="IPR036291">
    <property type="entry name" value="NAD(P)-bd_dom_sf"/>
</dbReference>
<dbReference type="GO" id="GO:0055129">
    <property type="term" value="P:L-proline biosynthetic process"/>
    <property type="evidence" value="ECO:0007669"/>
    <property type="project" value="UniProtKB-UniRule"/>
</dbReference>
<comment type="catalytic activity">
    <reaction evidence="4">
        <text>L-proline + NAD(+) = (S)-1-pyrroline-5-carboxylate + NADH + 2 H(+)</text>
        <dbReference type="Rhea" id="RHEA:14105"/>
        <dbReference type="ChEBI" id="CHEBI:15378"/>
        <dbReference type="ChEBI" id="CHEBI:17388"/>
        <dbReference type="ChEBI" id="CHEBI:57540"/>
        <dbReference type="ChEBI" id="CHEBI:57945"/>
        <dbReference type="ChEBI" id="CHEBI:60039"/>
        <dbReference type="EC" id="1.5.1.2"/>
    </reaction>
</comment>
<proteinExistence type="inferred from homology"/>
<dbReference type="GO" id="GO:0004735">
    <property type="term" value="F:pyrroline-5-carboxylate reductase activity"/>
    <property type="evidence" value="ECO:0007669"/>
    <property type="project" value="UniProtKB-UniRule"/>
</dbReference>
<keyword evidence="2 4" id="KW-0521">NADP</keyword>
<evidence type="ECO:0000313" key="7">
    <source>
        <dbReference type="EMBL" id="MTH59367.1"/>
    </source>
</evidence>
<dbReference type="Gene3D" id="3.40.50.720">
    <property type="entry name" value="NAD(P)-binding Rossmann-like Domain"/>
    <property type="match status" value="1"/>
</dbReference>
<dbReference type="InterPro" id="IPR029036">
    <property type="entry name" value="P5CR_dimer"/>
</dbReference>
<dbReference type="PIRSF" id="PIRSF000193">
    <property type="entry name" value="Pyrrol-5-carb_rd"/>
    <property type="match status" value="1"/>
</dbReference>
<comment type="caution">
    <text evidence="7">The sequence shown here is derived from an EMBL/GenBank/DDBJ whole genome shotgun (WGS) entry which is preliminary data.</text>
</comment>
<evidence type="ECO:0000256" key="1">
    <source>
        <dbReference type="ARBA" id="ARBA00005525"/>
    </source>
</evidence>
<protein>
    <recommendedName>
        <fullName evidence="4">Pyrroline-5-carboxylate reductase</fullName>
        <shortName evidence="4">P5C reductase</shortName>
        <shortName evidence="4">P5CR</shortName>
        <ecNumber evidence="4">1.5.1.2</ecNumber>
    </recommendedName>
    <alternativeName>
        <fullName evidence="4">PCA reductase</fullName>
    </alternativeName>
</protein>
<dbReference type="InterPro" id="IPR008927">
    <property type="entry name" value="6-PGluconate_DH-like_C_sf"/>
</dbReference>
<dbReference type="EMBL" id="WMIG01000003">
    <property type="protein sequence ID" value="MTH59367.1"/>
    <property type="molecule type" value="Genomic_DNA"/>
</dbReference>
<dbReference type="Proteomes" id="UP000449846">
    <property type="component" value="Unassembled WGS sequence"/>
</dbReference>
<dbReference type="UniPathway" id="UPA00098">
    <property type="reaction ID" value="UER00361"/>
</dbReference>
<dbReference type="GO" id="GO:0005737">
    <property type="term" value="C:cytoplasm"/>
    <property type="evidence" value="ECO:0007669"/>
    <property type="project" value="UniProtKB-SubCell"/>
</dbReference>
<keyword evidence="8" id="KW-1185">Reference proteome</keyword>
<dbReference type="SUPFAM" id="SSF48179">
    <property type="entry name" value="6-phosphogluconate dehydrogenase C-terminal domain-like"/>
    <property type="match status" value="1"/>
</dbReference>
<dbReference type="Pfam" id="PF14748">
    <property type="entry name" value="P5CR_dimer"/>
    <property type="match status" value="1"/>
</dbReference>
<gene>
    <name evidence="4" type="primary">proC</name>
    <name evidence="7" type="ORF">GL300_09095</name>
</gene>
<evidence type="ECO:0000259" key="6">
    <source>
        <dbReference type="Pfam" id="PF14748"/>
    </source>
</evidence>
<comment type="catalytic activity">
    <reaction evidence="4">
        <text>L-proline + NADP(+) = (S)-1-pyrroline-5-carboxylate + NADPH + 2 H(+)</text>
        <dbReference type="Rhea" id="RHEA:14109"/>
        <dbReference type="ChEBI" id="CHEBI:15378"/>
        <dbReference type="ChEBI" id="CHEBI:17388"/>
        <dbReference type="ChEBI" id="CHEBI:57783"/>
        <dbReference type="ChEBI" id="CHEBI:58349"/>
        <dbReference type="ChEBI" id="CHEBI:60039"/>
        <dbReference type="EC" id="1.5.1.2"/>
    </reaction>
</comment>
<reference evidence="7 8" key="1">
    <citation type="submission" date="2019-11" db="EMBL/GenBank/DDBJ databases">
        <authorList>
            <person name="Dong K."/>
        </authorList>
    </citation>
    <scope>NUCLEOTIDE SEQUENCE [LARGE SCALE GENOMIC DNA]</scope>
    <source>
        <strain evidence="7 8">NBRC 112902</strain>
    </source>
</reference>
<dbReference type="InterPro" id="IPR000304">
    <property type="entry name" value="Pyrroline-COOH_reductase"/>
</dbReference>
<evidence type="ECO:0000313" key="8">
    <source>
        <dbReference type="Proteomes" id="UP000449846"/>
    </source>
</evidence>
<dbReference type="Pfam" id="PF03807">
    <property type="entry name" value="F420_oxidored"/>
    <property type="match status" value="1"/>
</dbReference>
<evidence type="ECO:0000259" key="5">
    <source>
        <dbReference type="Pfam" id="PF03807"/>
    </source>
</evidence>
<evidence type="ECO:0000256" key="3">
    <source>
        <dbReference type="ARBA" id="ARBA00023002"/>
    </source>
</evidence>
<comment type="function">
    <text evidence="4">Catalyzes the reduction of 1-pyrroline-5-carboxylate (PCA) to L-proline.</text>
</comment>
<feature type="domain" description="Pyrroline-5-carboxylate reductase dimerisation" evidence="6">
    <location>
        <begin position="149"/>
        <end position="252"/>
    </location>
</feature>
<dbReference type="PANTHER" id="PTHR11645">
    <property type="entry name" value="PYRROLINE-5-CARBOXYLATE REDUCTASE"/>
    <property type="match status" value="1"/>
</dbReference>
<keyword evidence="3 4" id="KW-0560">Oxidoreductase</keyword>
<comment type="similarity">
    <text evidence="1 4">Belongs to the pyrroline-5-carboxylate reductase family.</text>
</comment>
<dbReference type="Gene3D" id="1.10.3730.10">
    <property type="entry name" value="ProC C-terminal domain-like"/>
    <property type="match status" value="1"/>
</dbReference>
<feature type="domain" description="Pyrroline-5-carboxylate reductase catalytic N-terminal" evidence="5">
    <location>
        <begin position="2"/>
        <end position="91"/>
    </location>
</feature>
<dbReference type="RefSeq" id="WP_155039314.1">
    <property type="nucleotide sequence ID" value="NZ_JBHGCD010000003.1"/>
</dbReference>
<sequence>MTIGIIGGTGWIGAALGRALLATETVEAQDLVILNRSGPREDYFGHKVQWARDCRDLVERSEVVVLSVRPQDWPGLDFAGQGRLVLSVMAGVPIAAIGPRTVRAIPNAAAEIGASYSPWVAGPDVTRQDRARIAAILSAIGREEELTEESQLDLMTAVPGAGPAYPALMAVAIMRYLTDQGLPRSVAEHAAEAVICDAARLLSGRMAEAEAMVQSYVDYAGTTAAGLLEAQRLGFDTALQEGFAAATRKAASLAG</sequence>
<evidence type="ECO:0000256" key="2">
    <source>
        <dbReference type="ARBA" id="ARBA00022857"/>
    </source>
</evidence>
<dbReference type="HAMAP" id="MF_01925">
    <property type="entry name" value="P5C_reductase"/>
    <property type="match status" value="1"/>
</dbReference>
<comment type="subcellular location">
    <subcellularLocation>
        <location evidence="4">Cytoplasm</location>
    </subcellularLocation>
</comment>
<organism evidence="7 8">
    <name type="scientific">Paracoccus litorisediminis</name>
    <dbReference type="NCBI Taxonomy" id="2006130"/>
    <lineage>
        <taxon>Bacteria</taxon>
        <taxon>Pseudomonadati</taxon>
        <taxon>Pseudomonadota</taxon>
        <taxon>Alphaproteobacteria</taxon>
        <taxon>Rhodobacterales</taxon>
        <taxon>Paracoccaceae</taxon>
        <taxon>Paracoccus</taxon>
    </lineage>
</organism>